<keyword evidence="7" id="KW-1185">Reference proteome</keyword>
<evidence type="ECO:0000256" key="2">
    <source>
        <dbReference type="ARBA" id="ARBA00023125"/>
    </source>
</evidence>
<proteinExistence type="predicted"/>
<dbReference type="SUPFAM" id="SSF48498">
    <property type="entry name" value="Tetracyclin repressor-like, C-terminal domain"/>
    <property type="match status" value="1"/>
</dbReference>
<dbReference type="Proteomes" id="UP001482520">
    <property type="component" value="Unassembled WGS sequence"/>
</dbReference>
<evidence type="ECO:0000256" key="4">
    <source>
        <dbReference type="PROSITE-ProRule" id="PRU00335"/>
    </source>
</evidence>
<dbReference type="SUPFAM" id="SSF46689">
    <property type="entry name" value="Homeodomain-like"/>
    <property type="match status" value="1"/>
</dbReference>
<reference evidence="6 7" key="1">
    <citation type="submission" date="2024-02" db="EMBL/GenBank/DDBJ databases">
        <title>Full genome sequence of Nocardioides kribbensis.</title>
        <authorList>
            <person name="Poletto B.L."/>
            <person name="Silva G."/>
            <person name="Galante D."/>
            <person name="Campos K.R."/>
            <person name="Santos M.B.N."/>
            <person name="Sacchi C.T."/>
        </authorList>
    </citation>
    <scope>NUCLEOTIDE SEQUENCE [LARGE SCALE GENOMIC DNA]</scope>
    <source>
        <strain evidence="6 7">O4R</strain>
    </source>
</reference>
<dbReference type="InterPro" id="IPR009057">
    <property type="entry name" value="Homeodomain-like_sf"/>
</dbReference>
<dbReference type="PANTHER" id="PTHR30055:SF234">
    <property type="entry name" value="HTH-TYPE TRANSCRIPTIONAL REGULATOR BETI"/>
    <property type="match status" value="1"/>
</dbReference>
<keyword evidence="3" id="KW-0804">Transcription</keyword>
<evidence type="ECO:0000313" key="7">
    <source>
        <dbReference type="Proteomes" id="UP001482520"/>
    </source>
</evidence>
<dbReference type="InterPro" id="IPR001647">
    <property type="entry name" value="HTH_TetR"/>
</dbReference>
<keyword evidence="2 4" id="KW-0238">DNA-binding</keyword>
<dbReference type="InterPro" id="IPR050109">
    <property type="entry name" value="HTH-type_TetR-like_transc_reg"/>
</dbReference>
<gene>
    <name evidence="6" type="ORF">V6R90_09295</name>
</gene>
<organism evidence="6 7">
    <name type="scientific">Nocardioides kribbensis</name>
    <dbReference type="NCBI Taxonomy" id="305517"/>
    <lineage>
        <taxon>Bacteria</taxon>
        <taxon>Bacillati</taxon>
        <taxon>Actinomycetota</taxon>
        <taxon>Actinomycetes</taxon>
        <taxon>Propionibacteriales</taxon>
        <taxon>Nocardioidaceae</taxon>
        <taxon>Nocardioides</taxon>
    </lineage>
</organism>
<protein>
    <submittedName>
        <fullName evidence="6">TetR/AcrR family transcriptional regulator</fullName>
    </submittedName>
</protein>
<accession>A0ABV1NY85</accession>
<evidence type="ECO:0000259" key="5">
    <source>
        <dbReference type="PROSITE" id="PS50977"/>
    </source>
</evidence>
<name>A0ABV1NY85_9ACTN</name>
<keyword evidence="1" id="KW-0805">Transcription regulation</keyword>
<dbReference type="Pfam" id="PF00440">
    <property type="entry name" value="TetR_N"/>
    <property type="match status" value="1"/>
</dbReference>
<feature type="DNA-binding region" description="H-T-H motif" evidence="4">
    <location>
        <begin position="35"/>
        <end position="54"/>
    </location>
</feature>
<dbReference type="EMBL" id="JBEGDP010000008">
    <property type="protein sequence ID" value="MEQ7847471.1"/>
    <property type="molecule type" value="Genomic_DNA"/>
</dbReference>
<feature type="domain" description="HTH tetR-type" evidence="5">
    <location>
        <begin position="12"/>
        <end position="72"/>
    </location>
</feature>
<dbReference type="InterPro" id="IPR036271">
    <property type="entry name" value="Tet_transcr_reg_TetR-rel_C_sf"/>
</dbReference>
<evidence type="ECO:0000256" key="3">
    <source>
        <dbReference type="ARBA" id="ARBA00023163"/>
    </source>
</evidence>
<dbReference type="RefSeq" id="WP_349804482.1">
    <property type="nucleotide sequence ID" value="NZ_JBEGDP010000008.1"/>
</dbReference>
<evidence type="ECO:0000256" key="1">
    <source>
        <dbReference type="ARBA" id="ARBA00023015"/>
    </source>
</evidence>
<dbReference type="Gene3D" id="1.10.357.10">
    <property type="entry name" value="Tetracycline Repressor, domain 2"/>
    <property type="match status" value="1"/>
</dbReference>
<sequence>MTPTRVQPDRARVRRDELLDGLVDLYLAEGFLALGVGDLAARLRCSRSTLYDVASSKEQLIQAAVRRYFQRAAERIATRVDAEPDPGERIPVYLAAVAEELEPASARFHADLEAYAPAGEVYRDNTRHAARRVQELVADGVAAGALRPVDATFVGAATAQVMTAIQSGAIGEATGLDDASAYRRLADLVVHGLERRTPPV</sequence>
<evidence type="ECO:0000313" key="6">
    <source>
        <dbReference type="EMBL" id="MEQ7847471.1"/>
    </source>
</evidence>
<comment type="caution">
    <text evidence="6">The sequence shown here is derived from an EMBL/GenBank/DDBJ whole genome shotgun (WGS) entry which is preliminary data.</text>
</comment>
<dbReference type="PROSITE" id="PS50977">
    <property type="entry name" value="HTH_TETR_2"/>
    <property type="match status" value="1"/>
</dbReference>
<dbReference type="Gene3D" id="1.10.10.60">
    <property type="entry name" value="Homeodomain-like"/>
    <property type="match status" value="1"/>
</dbReference>
<dbReference type="PANTHER" id="PTHR30055">
    <property type="entry name" value="HTH-TYPE TRANSCRIPTIONAL REGULATOR RUTR"/>
    <property type="match status" value="1"/>
</dbReference>